<evidence type="ECO:0000313" key="2">
    <source>
        <dbReference type="Proteomes" id="UP000618591"/>
    </source>
</evidence>
<gene>
    <name evidence="1" type="ORF">GCM10011395_35990</name>
</gene>
<name>A0ABQ1H8Y9_9SPHN</name>
<sequence length="40" mass="4372">MGPAATHSTRCTGCTGWREAAINDWLRNPIFYEAPGHPAD</sequence>
<keyword evidence="2" id="KW-1185">Reference proteome</keyword>
<reference evidence="2" key="1">
    <citation type="journal article" date="2019" name="Int. J. Syst. Evol. Microbiol.">
        <title>The Global Catalogue of Microorganisms (GCM) 10K type strain sequencing project: providing services to taxonomists for standard genome sequencing and annotation.</title>
        <authorList>
            <consortium name="The Broad Institute Genomics Platform"/>
            <consortium name="The Broad Institute Genome Sequencing Center for Infectious Disease"/>
            <person name="Wu L."/>
            <person name="Ma J."/>
        </authorList>
    </citation>
    <scope>NUCLEOTIDE SEQUENCE [LARGE SCALE GENOMIC DNA]</scope>
    <source>
        <strain evidence="2">CGMCC 1.10106</strain>
    </source>
</reference>
<evidence type="ECO:0000313" key="1">
    <source>
        <dbReference type="EMBL" id="GGA62613.1"/>
    </source>
</evidence>
<protein>
    <submittedName>
        <fullName evidence="1">Uncharacterized protein</fullName>
    </submittedName>
</protein>
<dbReference type="Proteomes" id="UP000618591">
    <property type="component" value="Unassembled WGS sequence"/>
</dbReference>
<accession>A0ABQ1H8Y9</accession>
<organism evidence="1 2">
    <name type="scientific">Sphingomonas psychrolutea</name>
    <dbReference type="NCBI Taxonomy" id="1259676"/>
    <lineage>
        <taxon>Bacteria</taxon>
        <taxon>Pseudomonadati</taxon>
        <taxon>Pseudomonadota</taxon>
        <taxon>Alphaproteobacteria</taxon>
        <taxon>Sphingomonadales</taxon>
        <taxon>Sphingomonadaceae</taxon>
        <taxon>Sphingomonas</taxon>
    </lineage>
</organism>
<dbReference type="EMBL" id="BMDW01000051">
    <property type="protein sequence ID" value="GGA62613.1"/>
    <property type="molecule type" value="Genomic_DNA"/>
</dbReference>
<comment type="caution">
    <text evidence="1">The sequence shown here is derived from an EMBL/GenBank/DDBJ whole genome shotgun (WGS) entry which is preliminary data.</text>
</comment>
<proteinExistence type="predicted"/>